<evidence type="ECO:0000256" key="3">
    <source>
        <dbReference type="ARBA" id="ARBA00022499"/>
    </source>
</evidence>
<keyword evidence="4" id="KW-0833">Ubl conjugation pathway</keyword>
<dbReference type="Gene3D" id="3.30.230.130">
    <property type="entry name" value="Cullin, Chain C, Domain 2"/>
    <property type="match status" value="1"/>
</dbReference>
<dbReference type="PANTHER" id="PTHR11932">
    <property type="entry name" value="CULLIN"/>
    <property type="match status" value="1"/>
</dbReference>
<reference evidence="10" key="1">
    <citation type="submission" date="2022-11" db="EMBL/GenBank/DDBJ databases">
        <authorList>
            <person name="Morgan W.R."/>
            <person name="Tartar A."/>
        </authorList>
    </citation>
    <scope>NUCLEOTIDE SEQUENCE</scope>
    <source>
        <strain evidence="10">ARSEF 373</strain>
    </source>
</reference>
<dbReference type="Gene3D" id="1.20.1310.10">
    <property type="entry name" value="Cullin Repeats"/>
    <property type="match status" value="4"/>
</dbReference>
<evidence type="ECO:0000259" key="9">
    <source>
        <dbReference type="PROSITE" id="PS50069"/>
    </source>
</evidence>
<dbReference type="InterPro" id="IPR059120">
    <property type="entry name" value="Cullin-like_AB"/>
</dbReference>
<dbReference type="InterPro" id="IPR019559">
    <property type="entry name" value="Cullin_neddylation_domain"/>
</dbReference>
<evidence type="ECO:0000256" key="7">
    <source>
        <dbReference type="PROSITE-ProRule" id="PRU00330"/>
    </source>
</evidence>
<dbReference type="InterPro" id="IPR016159">
    <property type="entry name" value="Cullin_repeat-like_dom_sf"/>
</dbReference>
<dbReference type="InterPro" id="IPR036317">
    <property type="entry name" value="Cullin_homology_sf"/>
</dbReference>
<keyword evidence="11" id="KW-1185">Reference proteome</keyword>
<dbReference type="AlphaFoldDB" id="A0AAV2YZF1"/>
<dbReference type="SMART" id="SM00182">
    <property type="entry name" value="CULLIN"/>
    <property type="match status" value="1"/>
</dbReference>
<organism evidence="10 11">
    <name type="scientific">Lagenidium giganteum</name>
    <dbReference type="NCBI Taxonomy" id="4803"/>
    <lineage>
        <taxon>Eukaryota</taxon>
        <taxon>Sar</taxon>
        <taxon>Stramenopiles</taxon>
        <taxon>Oomycota</taxon>
        <taxon>Peronosporomycetes</taxon>
        <taxon>Pythiales</taxon>
        <taxon>Pythiaceae</taxon>
    </lineage>
</organism>
<evidence type="ECO:0000313" key="11">
    <source>
        <dbReference type="Proteomes" id="UP001146120"/>
    </source>
</evidence>
<evidence type="ECO:0000256" key="1">
    <source>
        <dbReference type="ARBA" id="ARBA00004906"/>
    </source>
</evidence>
<dbReference type="Proteomes" id="UP001146120">
    <property type="component" value="Unassembled WGS sequence"/>
</dbReference>
<dbReference type="Pfam" id="PF00888">
    <property type="entry name" value="Cullin"/>
    <property type="match status" value="1"/>
</dbReference>
<comment type="pathway">
    <text evidence="1">Protein modification; protein ubiquitination.</text>
</comment>
<dbReference type="Gene3D" id="1.10.10.10">
    <property type="entry name" value="Winged helix-like DNA-binding domain superfamily/Winged helix DNA-binding domain"/>
    <property type="match status" value="1"/>
</dbReference>
<evidence type="ECO:0000313" key="10">
    <source>
        <dbReference type="EMBL" id="DAZ99781.1"/>
    </source>
</evidence>
<accession>A0AAV2YZF1</accession>
<dbReference type="GO" id="GO:0031625">
    <property type="term" value="F:ubiquitin protein ligase binding"/>
    <property type="evidence" value="ECO:0007669"/>
    <property type="project" value="InterPro"/>
</dbReference>
<keyword evidence="5" id="KW-0832">Ubl conjugation</keyword>
<evidence type="ECO:0000256" key="5">
    <source>
        <dbReference type="ARBA" id="ARBA00022843"/>
    </source>
</evidence>
<protein>
    <recommendedName>
        <fullName evidence="6">Cullin-5</fullName>
    </recommendedName>
</protein>
<comment type="similarity">
    <text evidence="2 7 8">Belongs to the cullin family.</text>
</comment>
<reference evidence="10" key="2">
    <citation type="journal article" date="2023" name="Microbiol Resour">
        <title>Decontamination and Annotation of the Draft Genome Sequence of the Oomycete Lagenidium giganteum ARSEF 373.</title>
        <authorList>
            <person name="Morgan W.R."/>
            <person name="Tartar A."/>
        </authorList>
    </citation>
    <scope>NUCLEOTIDE SEQUENCE</scope>
    <source>
        <strain evidence="10">ARSEF 373</strain>
    </source>
</reference>
<sequence>MSLLKTPVVNVEKLWEEIEPPLVSLVSGLPQTLTNEKWLEMYTGIYKICTNPGAPQAEMLFFRLRGLLVSHVEAILEARRYRFIGTTYGGSDELKNTNGDVEFLKKYCTAFQAFTTGSSYISELFRYLNRYWISYSHCETGQAPVPGVYPVTELSLHIWHDIAFVKLKHRLVMAVIQIFRSGRDTRSECFDDGEYISNTVETYFALGLCRRDSMSLYREELEKPFLDDTAAYYSALAEDLLSKVSIAEYLKEVELLCKQEQRRCESRMHRTTATQARQTCCRVLVDEHAERICEDAETFLVNNQTQDLHRLFSLFSELPKEQALISFKNILKKYIERSGLDVVRKFEHEDAAKNPEGYIEALVQVRNKYFELIKDAFGFHALMRTALDQACRAFANSHPRLPELLAKYTHYLMTYDKKAAFRQTEHQFNAAEPGARSTLLMSEETLEKKIENIGVVFCLIDDKDVFKKYYAKFLAKRLIKGTSSANDLEILLIQKLREICGCDFVSKLQKMLKDKVISKELGEAFHAWMEEKDEELRVDGQTLSARQLHLSMSYHCDVLTAGAWPISSSAAESSYILPVDVSAHMELFTRFYTGGSSGRKLHWIHHLSYGAVEAYCFDKKYEINLSFYQILVLLLFNKTNILSEGEIHQQTNIPYQELRHHLASLVKAKLLHSSGDDTNPTYELNLQFTSRKLRFTVTPSSPVETPKVMKMTTREVEEDRKMALQAAIVRVLKTRRDTLLSQLQMEVVEMLHNQFTPSSAVINQNVEILVQKEFLRRHDSNPNRLLYVA</sequence>
<comment type="caution">
    <text evidence="10">The sequence shown here is derived from an EMBL/GenBank/DDBJ whole genome shotgun (WGS) entry which is preliminary data.</text>
</comment>
<feature type="domain" description="Cullin family profile" evidence="9">
    <location>
        <begin position="400"/>
        <end position="666"/>
    </location>
</feature>
<evidence type="ECO:0000256" key="6">
    <source>
        <dbReference type="ARBA" id="ARBA00040451"/>
    </source>
</evidence>
<evidence type="ECO:0000256" key="4">
    <source>
        <dbReference type="ARBA" id="ARBA00022786"/>
    </source>
</evidence>
<dbReference type="Pfam" id="PF26557">
    <property type="entry name" value="Cullin_AB"/>
    <property type="match status" value="1"/>
</dbReference>
<dbReference type="SUPFAM" id="SSF46785">
    <property type="entry name" value="Winged helix' DNA-binding domain"/>
    <property type="match status" value="1"/>
</dbReference>
<dbReference type="PROSITE" id="PS50069">
    <property type="entry name" value="CULLIN_2"/>
    <property type="match status" value="1"/>
</dbReference>
<keyword evidence="3" id="KW-1017">Isopeptide bond</keyword>
<dbReference type="InterPro" id="IPR036388">
    <property type="entry name" value="WH-like_DNA-bd_sf"/>
</dbReference>
<dbReference type="SMART" id="SM00884">
    <property type="entry name" value="Cullin_Nedd8"/>
    <property type="match status" value="1"/>
</dbReference>
<dbReference type="SUPFAM" id="SSF74788">
    <property type="entry name" value="Cullin repeat-like"/>
    <property type="match status" value="1"/>
</dbReference>
<proteinExistence type="inferred from homology"/>
<dbReference type="InterPro" id="IPR001373">
    <property type="entry name" value="Cullin_N"/>
</dbReference>
<dbReference type="InterPro" id="IPR016158">
    <property type="entry name" value="Cullin_homology"/>
</dbReference>
<dbReference type="SUPFAM" id="SSF75632">
    <property type="entry name" value="Cullin homology domain"/>
    <property type="match status" value="1"/>
</dbReference>
<dbReference type="InterPro" id="IPR045093">
    <property type="entry name" value="Cullin"/>
</dbReference>
<dbReference type="FunFam" id="1.20.1310.10:FF:000014">
    <property type="entry name" value="Cullin 5"/>
    <property type="match status" value="1"/>
</dbReference>
<evidence type="ECO:0000256" key="8">
    <source>
        <dbReference type="RuleBase" id="RU003829"/>
    </source>
</evidence>
<dbReference type="GO" id="GO:0006511">
    <property type="term" value="P:ubiquitin-dependent protein catabolic process"/>
    <property type="evidence" value="ECO:0007669"/>
    <property type="project" value="InterPro"/>
</dbReference>
<dbReference type="InterPro" id="IPR036390">
    <property type="entry name" value="WH_DNA-bd_sf"/>
</dbReference>
<name>A0AAV2YZF1_9STRA</name>
<dbReference type="EMBL" id="DAKRPA010000076">
    <property type="protein sequence ID" value="DAZ99781.1"/>
    <property type="molecule type" value="Genomic_DNA"/>
</dbReference>
<dbReference type="Pfam" id="PF10557">
    <property type="entry name" value="Cullin_Nedd8"/>
    <property type="match status" value="1"/>
</dbReference>
<evidence type="ECO:0000256" key="2">
    <source>
        <dbReference type="ARBA" id="ARBA00006019"/>
    </source>
</evidence>
<gene>
    <name evidence="10" type="ORF">N0F65_001290</name>
</gene>